<sequence>MNQSLLERYVSTIPQLHKRSLSAYQQERCQRCADTGKNEDTRKCSHVIIHSVVMASLLSAIT</sequence>
<accession>A0A0B7A7J9</accession>
<dbReference type="EMBL" id="HACG01029918">
    <property type="protein sequence ID" value="CEK76783.1"/>
    <property type="molecule type" value="Transcribed_RNA"/>
</dbReference>
<protein>
    <submittedName>
        <fullName evidence="1">Uncharacterized protein</fullName>
    </submittedName>
</protein>
<organism evidence="1">
    <name type="scientific">Arion vulgaris</name>
    <dbReference type="NCBI Taxonomy" id="1028688"/>
    <lineage>
        <taxon>Eukaryota</taxon>
        <taxon>Metazoa</taxon>
        <taxon>Spiralia</taxon>
        <taxon>Lophotrochozoa</taxon>
        <taxon>Mollusca</taxon>
        <taxon>Gastropoda</taxon>
        <taxon>Heterobranchia</taxon>
        <taxon>Euthyneura</taxon>
        <taxon>Panpulmonata</taxon>
        <taxon>Eupulmonata</taxon>
        <taxon>Stylommatophora</taxon>
        <taxon>Helicina</taxon>
        <taxon>Arionoidea</taxon>
        <taxon>Arionidae</taxon>
        <taxon>Arion</taxon>
    </lineage>
</organism>
<reference evidence="1" key="1">
    <citation type="submission" date="2014-12" db="EMBL/GenBank/DDBJ databases">
        <title>Insight into the proteome of Arion vulgaris.</title>
        <authorList>
            <person name="Aradska J."/>
            <person name="Bulat T."/>
            <person name="Smidak R."/>
            <person name="Sarate P."/>
            <person name="Gangsoo J."/>
            <person name="Sialana F."/>
            <person name="Bilban M."/>
            <person name="Lubec G."/>
        </authorList>
    </citation>
    <scope>NUCLEOTIDE SEQUENCE</scope>
    <source>
        <tissue evidence="1">Skin</tissue>
    </source>
</reference>
<evidence type="ECO:0000313" key="1">
    <source>
        <dbReference type="EMBL" id="CEK76783.1"/>
    </source>
</evidence>
<gene>
    <name evidence="1" type="primary">ORF101496</name>
</gene>
<dbReference type="AlphaFoldDB" id="A0A0B7A7J9"/>
<name>A0A0B7A7J9_9EUPU</name>
<proteinExistence type="predicted"/>